<dbReference type="SUPFAM" id="SSF51905">
    <property type="entry name" value="FAD/NAD(P)-binding domain"/>
    <property type="match status" value="1"/>
</dbReference>
<dbReference type="GO" id="GO:0071949">
    <property type="term" value="F:FAD binding"/>
    <property type="evidence" value="ECO:0007669"/>
    <property type="project" value="InterPro"/>
</dbReference>
<evidence type="ECO:0000256" key="2">
    <source>
        <dbReference type="ARBA" id="ARBA00006632"/>
    </source>
</evidence>
<dbReference type="Gene3D" id="3.50.50.60">
    <property type="entry name" value="FAD/NAD(P)-binding domain"/>
    <property type="match status" value="1"/>
</dbReference>
<evidence type="ECO:0000256" key="11">
    <source>
        <dbReference type="ARBA" id="ARBA00058147"/>
    </source>
</evidence>
<dbReference type="GO" id="GO:0009535">
    <property type="term" value="C:chloroplast thylakoid membrane"/>
    <property type="evidence" value="ECO:0007669"/>
    <property type="project" value="TreeGrafter"/>
</dbReference>
<dbReference type="InterPro" id="IPR036188">
    <property type="entry name" value="FAD/NAD-bd_sf"/>
</dbReference>
<organism evidence="14 15">
    <name type="scientific">Brassica carinata</name>
    <name type="common">Ethiopian mustard</name>
    <name type="synonym">Abyssinian cabbage</name>
    <dbReference type="NCBI Taxonomy" id="52824"/>
    <lineage>
        <taxon>Eukaryota</taxon>
        <taxon>Viridiplantae</taxon>
        <taxon>Streptophyta</taxon>
        <taxon>Embryophyta</taxon>
        <taxon>Tracheophyta</taxon>
        <taxon>Spermatophyta</taxon>
        <taxon>Magnoliopsida</taxon>
        <taxon>eudicotyledons</taxon>
        <taxon>Gunneridae</taxon>
        <taxon>Pentapetalae</taxon>
        <taxon>rosids</taxon>
        <taxon>malvids</taxon>
        <taxon>Brassicales</taxon>
        <taxon>Brassicaceae</taxon>
        <taxon>Brassiceae</taxon>
        <taxon>Brassica</taxon>
    </lineage>
</organism>
<feature type="domain" description="FAD-binding" evidence="13">
    <location>
        <begin position="56"/>
        <end position="88"/>
    </location>
</feature>
<evidence type="ECO:0000256" key="1">
    <source>
        <dbReference type="ARBA" id="ARBA00005173"/>
    </source>
</evidence>
<evidence type="ECO:0000256" key="12">
    <source>
        <dbReference type="ARBA" id="ARBA00067953"/>
    </source>
</evidence>
<gene>
    <name evidence="14" type="ORF">Bca52824_084463</name>
</gene>
<proteinExistence type="inferred from homology"/>
<evidence type="ECO:0000259" key="13">
    <source>
        <dbReference type="Pfam" id="PF01494"/>
    </source>
</evidence>
<keyword evidence="5" id="KW-0521">NADP</keyword>
<keyword evidence="6" id="KW-0560">Oxidoreductase</keyword>
<dbReference type="GO" id="GO:0015979">
    <property type="term" value="P:photosynthesis"/>
    <property type="evidence" value="ECO:0007669"/>
    <property type="project" value="UniProtKB-KW"/>
</dbReference>
<evidence type="ECO:0000256" key="4">
    <source>
        <dbReference type="ARBA" id="ARBA00022531"/>
    </source>
</evidence>
<comment type="function">
    <text evidence="11">Catalyzes the reduction of geranylgeranyl diphosphate to phytyl diphosphate, providing phytol for both tocopherol and chlorophyll synthesis.</text>
</comment>
<keyword evidence="4" id="KW-0602">Photosynthesis</keyword>
<dbReference type="PANTHER" id="PTHR42685">
    <property type="entry name" value="GERANYLGERANYL DIPHOSPHATE REDUCTASE"/>
    <property type="match status" value="1"/>
</dbReference>
<dbReference type="InterPro" id="IPR011774">
    <property type="entry name" value="Geranylgeranyl_Rdtase_pln/cyn"/>
</dbReference>
<keyword evidence="7" id="KW-0149">Chlorophyll biosynthesis</keyword>
<evidence type="ECO:0000256" key="5">
    <source>
        <dbReference type="ARBA" id="ARBA00022857"/>
    </source>
</evidence>
<dbReference type="Pfam" id="PF01494">
    <property type="entry name" value="FAD_binding_3"/>
    <property type="match status" value="1"/>
</dbReference>
<comment type="pathway">
    <text evidence="8">Cofactor biosynthesis; tocopherol biosynthesis.</text>
</comment>
<evidence type="ECO:0000256" key="7">
    <source>
        <dbReference type="ARBA" id="ARBA00023171"/>
    </source>
</evidence>
<dbReference type="InterPro" id="IPR050407">
    <property type="entry name" value="Geranylgeranyl_reductase"/>
</dbReference>
<dbReference type="InterPro" id="IPR011777">
    <property type="entry name" value="Geranylgeranyl_Rdtase_fam"/>
</dbReference>
<dbReference type="EC" id="1.3.1.83" evidence="3"/>
<comment type="caution">
    <text evidence="14">The sequence shown here is derived from an EMBL/GenBank/DDBJ whole genome shotgun (WGS) entry which is preliminary data.</text>
</comment>
<evidence type="ECO:0000256" key="3">
    <source>
        <dbReference type="ARBA" id="ARBA00012380"/>
    </source>
</evidence>
<dbReference type="GO" id="GO:0102067">
    <property type="term" value="F:geranylgeranyl diphosphate reductase activity"/>
    <property type="evidence" value="ECO:0007669"/>
    <property type="project" value="UniProtKB-EC"/>
</dbReference>
<name>A0A8X7TU18_BRACI</name>
<comment type="catalytic activity">
    <reaction evidence="10">
        <text>phytyl diphosphate + 3 NADP(+) = geranylgeranyl diphosphate + 3 NADPH + 3 H(+)</text>
        <dbReference type="Rhea" id="RHEA:26229"/>
        <dbReference type="ChEBI" id="CHEBI:15378"/>
        <dbReference type="ChEBI" id="CHEBI:57533"/>
        <dbReference type="ChEBI" id="CHEBI:57783"/>
        <dbReference type="ChEBI" id="CHEBI:58349"/>
        <dbReference type="ChEBI" id="CHEBI:75434"/>
        <dbReference type="EC" id="1.3.1.83"/>
    </reaction>
</comment>
<sequence>MSTFALKSFTGLRQSPTDQITFVSHVPSSLSRSQRRTSLRVTASRASPKLANRSLRVAVIGGGPAGGAAAETLAQGGIETILIERKMDNCKPCGGAIPLCMVGEFNLPLDIIDRRVTKMKMISPSNIAVDIGRTLKEHEYIGMVRREVLDQYLRERAEKSGATVINGLFLKMDLPEEWDSPYVLHYTEYDGKTGATGQKKTMEVDAVIGADGANSRVAKSIGAGDYDYAIAFQERIRIPDDKMTYYEDLAEMYVGDDVSPDFYGWVFPKCDHVAVGTGTVTHKGDIKKFQLATRNRAKDKILGGKIIRVEAHPIPEHPRPRRLSKRVALVGDAAGYVTKCSGEGIYFAAKSGRMCAEAIVEGSQNGKKMIDESDLRKYLEKWDKTYLPTYRVLDVLQKVFYRSNPAREAFVEMCGDEYVQKMTFDSYLYKRVAPGSPLEDLKLAVNTIGSVFRANALRREIEKLNV</sequence>
<accession>A0A8X7TU18</accession>
<dbReference type="GO" id="GO:0045550">
    <property type="term" value="F:geranylgeranyl reductase activity"/>
    <property type="evidence" value="ECO:0007669"/>
    <property type="project" value="InterPro"/>
</dbReference>
<dbReference type="NCBIfam" id="TIGR02032">
    <property type="entry name" value="GG-red-SF"/>
    <property type="match status" value="1"/>
</dbReference>
<dbReference type="FunFam" id="3.50.50.60:FF:000083">
    <property type="entry name" value="Geranylgeranyl diphosphate reductase"/>
    <property type="match status" value="1"/>
</dbReference>
<dbReference type="InterPro" id="IPR002938">
    <property type="entry name" value="FAD-bd"/>
</dbReference>
<protein>
    <recommendedName>
        <fullName evidence="12">Geranylgeranyl diphosphate reductase, chloroplastic</fullName>
        <ecNumber evidence="3">1.3.1.83</ecNumber>
    </recommendedName>
    <alternativeName>
        <fullName evidence="9">Geranylgeranyl reductase</fullName>
    </alternativeName>
</protein>
<evidence type="ECO:0000256" key="9">
    <source>
        <dbReference type="ARBA" id="ARBA00033069"/>
    </source>
</evidence>
<dbReference type="PRINTS" id="PR00420">
    <property type="entry name" value="RNGMNOXGNASE"/>
</dbReference>
<evidence type="ECO:0000313" key="14">
    <source>
        <dbReference type="EMBL" id="KAG2254327.1"/>
    </source>
</evidence>
<dbReference type="NCBIfam" id="TIGR02028">
    <property type="entry name" value="ChlP"/>
    <property type="match status" value="1"/>
</dbReference>
<comment type="similarity">
    <text evidence="2">Belongs to the geranylgeranyl reductase family. ChlP subfamily.</text>
</comment>
<dbReference type="EMBL" id="JAAMPC010000016">
    <property type="protein sequence ID" value="KAG2254327.1"/>
    <property type="molecule type" value="Genomic_DNA"/>
</dbReference>
<keyword evidence="15" id="KW-1185">Reference proteome</keyword>
<comment type="pathway">
    <text evidence="1">Porphyrin-containing compound metabolism; chlorophyll biosynthesis.</text>
</comment>
<reference evidence="14 15" key="1">
    <citation type="submission" date="2020-02" db="EMBL/GenBank/DDBJ databases">
        <authorList>
            <person name="Ma Q."/>
            <person name="Huang Y."/>
            <person name="Song X."/>
            <person name="Pei D."/>
        </authorList>
    </citation>
    <scope>NUCLEOTIDE SEQUENCE [LARGE SCALE GENOMIC DNA]</scope>
    <source>
        <strain evidence="14">Sxm20200214</strain>
        <tissue evidence="14">Leaf</tissue>
    </source>
</reference>
<dbReference type="Proteomes" id="UP000886595">
    <property type="component" value="Unassembled WGS sequence"/>
</dbReference>
<dbReference type="AlphaFoldDB" id="A0A8X7TU18"/>
<evidence type="ECO:0000256" key="8">
    <source>
        <dbReference type="ARBA" id="ARBA00024015"/>
    </source>
</evidence>
<evidence type="ECO:0000256" key="6">
    <source>
        <dbReference type="ARBA" id="ARBA00023002"/>
    </source>
</evidence>
<evidence type="ECO:0000256" key="10">
    <source>
        <dbReference type="ARBA" id="ARBA00047837"/>
    </source>
</evidence>
<dbReference type="InterPro" id="IPR010253">
    <property type="entry name" value="BchP_ChlP_pln/prok"/>
</dbReference>
<dbReference type="NCBIfam" id="TIGR02023">
    <property type="entry name" value="BchP-ChlP"/>
    <property type="match status" value="1"/>
</dbReference>
<evidence type="ECO:0000313" key="15">
    <source>
        <dbReference type="Proteomes" id="UP000886595"/>
    </source>
</evidence>
<dbReference type="OrthoDB" id="655030at2759"/>
<dbReference type="GO" id="GO:0015995">
    <property type="term" value="P:chlorophyll biosynthetic process"/>
    <property type="evidence" value="ECO:0007669"/>
    <property type="project" value="UniProtKB-KW"/>
</dbReference>
<dbReference type="PANTHER" id="PTHR42685:SF4">
    <property type="entry name" value="GERANYLGERANYL DIPHOSPHATE REDUCTASE, CHLOROPLASTIC"/>
    <property type="match status" value="1"/>
</dbReference>